<protein>
    <submittedName>
        <fullName evidence="1">Uncharacterized protein</fullName>
    </submittedName>
</protein>
<name>A0ABD3E0Q6_9LAMI</name>
<proteinExistence type="predicted"/>
<keyword evidence="2" id="KW-1185">Reference proteome</keyword>
<sequence>MRELGFPVAARARIAAGRRELDLGLRWDFRRAAKGMVMVAGKSSDFSGGARAALRRWLWMENGSRSSKMVGEAAAAVQSGDLAVQVVSAVEGGVFGGSVRRRRGGCGGSFRRRRGGDGGDVEAEKRHIIGF</sequence>
<organism evidence="1 2">
    <name type="scientific">Castilleja foliolosa</name>
    <dbReference type="NCBI Taxonomy" id="1961234"/>
    <lineage>
        <taxon>Eukaryota</taxon>
        <taxon>Viridiplantae</taxon>
        <taxon>Streptophyta</taxon>
        <taxon>Embryophyta</taxon>
        <taxon>Tracheophyta</taxon>
        <taxon>Spermatophyta</taxon>
        <taxon>Magnoliopsida</taxon>
        <taxon>eudicotyledons</taxon>
        <taxon>Gunneridae</taxon>
        <taxon>Pentapetalae</taxon>
        <taxon>asterids</taxon>
        <taxon>lamiids</taxon>
        <taxon>Lamiales</taxon>
        <taxon>Orobanchaceae</taxon>
        <taxon>Pedicularideae</taxon>
        <taxon>Castillejinae</taxon>
        <taxon>Castilleja</taxon>
    </lineage>
</organism>
<gene>
    <name evidence="1" type="ORF">CASFOL_008941</name>
</gene>
<dbReference type="Proteomes" id="UP001632038">
    <property type="component" value="Unassembled WGS sequence"/>
</dbReference>
<dbReference type="EMBL" id="JAVIJP010000009">
    <property type="protein sequence ID" value="KAL3647973.1"/>
    <property type="molecule type" value="Genomic_DNA"/>
</dbReference>
<evidence type="ECO:0000313" key="2">
    <source>
        <dbReference type="Proteomes" id="UP001632038"/>
    </source>
</evidence>
<comment type="caution">
    <text evidence="1">The sequence shown here is derived from an EMBL/GenBank/DDBJ whole genome shotgun (WGS) entry which is preliminary data.</text>
</comment>
<evidence type="ECO:0000313" key="1">
    <source>
        <dbReference type="EMBL" id="KAL3647973.1"/>
    </source>
</evidence>
<dbReference type="AlphaFoldDB" id="A0ABD3E0Q6"/>
<reference evidence="2" key="1">
    <citation type="journal article" date="2024" name="IScience">
        <title>Strigolactones Initiate the Formation of Haustorium-like Structures in Castilleja.</title>
        <authorList>
            <person name="Buerger M."/>
            <person name="Peterson D."/>
            <person name="Chory J."/>
        </authorList>
    </citation>
    <scope>NUCLEOTIDE SEQUENCE [LARGE SCALE GENOMIC DNA]</scope>
</reference>
<accession>A0ABD3E0Q6</accession>